<comment type="caution">
    <text evidence="2">The sequence shown here is derived from an EMBL/GenBank/DDBJ whole genome shotgun (WGS) entry which is preliminary data.</text>
</comment>
<evidence type="ECO:0000313" key="3">
    <source>
        <dbReference type="Proteomes" id="UP001500002"/>
    </source>
</evidence>
<organism evidence="2 3">
    <name type="scientific">Agromyces neolithicus</name>
    <dbReference type="NCBI Taxonomy" id="269420"/>
    <lineage>
        <taxon>Bacteria</taxon>
        <taxon>Bacillati</taxon>
        <taxon>Actinomycetota</taxon>
        <taxon>Actinomycetes</taxon>
        <taxon>Micrococcales</taxon>
        <taxon>Microbacteriaceae</taxon>
        <taxon>Agromyces</taxon>
    </lineage>
</organism>
<accession>A0ABN2MB29</accession>
<dbReference type="InterPro" id="IPR006555">
    <property type="entry name" value="ATP-dep_Helicase_C"/>
</dbReference>
<proteinExistence type="predicted"/>
<keyword evidence="3" id="KW-1185">Reference proteome</keyword>
<dbReference type="Proteomes" id="UP001500002">
    <property type="component" value="Unassembled WGS sequence"/>
</dbReference>
<dbReference type="Gene3D" id="3.40.50.300">
    <property type="entry name" value="P-loop containing nucleotide triphosphate hydrolases"/>
    <property type="match status" value="1"/>
</dbReference>
<evidence type="ECO:0000259" key="1">
    <source>
        <dbReference type="SMART" id="SM00491"/>
    </source>
</evidence>
<dbReference type="InterPro" id="IPR027417">
    <property type="entry name" value="P-loop_NTPase"/>
</dbReference>
<feature type="domain" description="ATP-dependent helicase C-terminal" evidence="1">
    <location>
        <begin position="271"/>
        <end position="398"/>
    </location>
</feature>
<protein>
    <recommendedName>
        <fullName evidence="1">ATP-dependent helicase C-terminal domain-containing protein</fullName>
    </recommendedName>
</protein>
<dbReference type="EMBL" id="BAAANJ010000015">
    <property type="protein sequence ID" value="GAA1817767.1"/>
    <property type="molecule type" value="Genomic_DNA"/>
</dbReference>
<sequence>MDAGRRQGVELHALIDSNRDWDPREVTAYTRSEAIAVTTYSHIFNVNSHLADARTLIFDDAHAAEGYVADAWSLEIPRTSTIYNDLFDAFGDTIDSHLVTRMTGEGADTSSWPEVRMIPISATASRLNEIDAVLDAGLAARTPPRYRFTMIRESLVSCLFYVSRGKWYIRPMIPPTFQHAPFVDPAQRVYLSATLGEAGELERAFGRSPISRIPSPPAWERTGSGRRFFVFPDLAKFNAATDTVVVTPSLSDELTGLAELEQPSLPKRLAHLAAKRLILTQQNEAARNIANDLAVPAQERFEASDTTVDAFKQAGRGTLLAPNRYDGMDLADDTCRFMIMADVPTASHLQDRFLSSKLRAGDVLAERIRTRVVQGAGRCTRGPQDWAVVVVEGEDLLRYLSDPDNTQSMPVELQAEIEFGLLASASSFSNVVALTRSALAQDEDWRQHGEPSLADGRARATRTPQPLAAELAASAPREVAAWRAAWLGDWEAAGRAAVAVLEGLTAPRARAYRALWAYFASAWFARSASAGNAAAMDRSAELLTTAHRAAPGTVWLREIQPLPASTVVPEPSDESAIDGILSLLGGALRSAATFSTRAQTMLAQLAQDGATPYELGLVELGRFLGADSFKPAGRGQTDAAWLWDEFWLTVEAKSEQTADRLSMDYVRKANTHLTSVAADRAVDEPPVGSVSVIVAHSRLVDPEAVPIAASHLFLTTTDVVLDVGHDVHRAWAAIRTSVVADGGEAARAEVARILWEHRLLPAQVKERLTREPIRGL</sequence>
<evidence type="ECO:0000313" key="2">
    <source>
        <dbReference type="EMBL" id="GAA1817767.1"/>
    </source>
</evidence>
<gene>
    <name evidence="2" type="ORF">GCM10009749_29810</name>
</gene>
<dbReference type="SMART" id="SM00491">
    <property type="entry name" value="HELICc2"/>
    <property type="match status" value="1"/>
</dbReference>
<name>A0ABN2MB29_9MICO</name>
<reference evidence="2 3" key="1">
    <citation type="journal article" date="2019" name="Int. J. Syst. Evol. Microbiol.">
        <title>The Global Catalogue of Microorganisms (GCM) 10K type strain sequencing project: providing services to taxonomists for standard genome sequencing and annotation.</title>
        <authorList>
            <consortium name="The Broad Institute Genomics Platform"/>
            <consortium name="The Broad Institute Genome Sequencing Center for Infectious Disease"/>
            <person name="Wu L."/>
            <person name="Ma J."/>
        </authorList>
    </citation>
    <scope>NUCLEOTIDE SEQUENCE [LARGE SCALE GENOMIC DNA]</scope>
    <source>
        <strain evidence="2 3">JCM 14322</strain>
    </source>
</reference>